<reference evidence="17 18" key="1">
    <citation type="submission" date="2018-01" db="EMBL/GenBank/DDBJ databases">
        <title>Co-occurrence of chitin degradation, pigmentation and bioactivity in marine Pseudoalteromonas.</title>
        <authorList>
            <person name="Paulsen S."/>
            <person name="Gram L."/>
            <person name="Machado H."/>
        </authorList>
    </citation>
    <scope>NUCLEOTIDE SEQUENCE [LARGE SCALE GENOMIC DNA]</scope>
    <source>
        <strain evidence="17 18">S3898</strain>
    </source>
</reference>
<evidence type="ECO:0000256" key="13">
    <source>
        <dbReference type="ARBA" id="ARBA00033470"/>
    </source>
</evidence>
<comment type="caution">
    <text evidence="17">The sequence shown here is derived from an EMBL/GenBank/DDBJ whole genome shotgun (WGS) entry which is preliminary data.</text>
</comment>
<evidence type="ECO:0000256" key="1">
    <source>
        <dbReference type="ARBA" id="ARBA00001946"/>
    </source>
</evidence>
<keyword evidence="12" id="KW-0460">Magnesium</keyword>
<comment type="similarity">
    <text evidence="4">Belongs to the PEP-utilizing enzyme family.</text>
</comment>
<dbReference type="InterPro" id="IPR008279">
    <property type="entry name" value="PEP-util_enz_mobile_dom"/>
</dbReference>
<keyword evidence="11" id="KW-0067">ATP-binding</keyword>
<evidence type="ECO:0000256" key="2">
    <source>
        <dbReference type="ARBA" id="ARBA00002988"/>
    </source>
</evidence>
<feature type="domain" description="PEP-utilising enzyme mobile" evidence="15">
    <location>
        <begin position="359"/>
        <end position="423"/>
    </location>
</feature>
<dbReference type="SUPFAM" id="SSF56059">
    <property type="entry name" value="Glutathione synthetase ATP-binding domain-like"/>
    <property type="match status" value="1"/>
</dbReference>
<dbReference type="GO" id="GO:0046872">
    <property type="term" value="F:metal ion binding"/>
    <property type="evidence" value="ECO:0007669"/>
    <property type="project" value="UniProtKB-KW"/>
</dbReference>
<dbReference type="Gene3D" id="3.50.30.10">
    <property type="entry name" value="Phosphohistidine domain"/>
    <property type="match status" value="1"/>
</dbReference>
<keyword evidence="9" id="KW-0547">Nucleotide-binding</keyword>
<evidence type="ECO:0000259" key="15">
    <source>
        <dbReference type="Pfam" id="PF00391"/>
    </source>
</evidence>
<feature type="domain" description="Pyruvate phosphate dikinase AMP/ATP-binding" evidence="16">
    <location>
        <begin position="2"/>
        <end position="330"/>
    </location>
</feature>
<gene>
    <name evidence="17" type="ORF">C1E23_06955</name>
</gene>
<dbReference type="AlphaFoldDB" id="A0A4Q7IPJ1"/>
<organism evidence="17 18">
    <name type="scientific">Pseudoalteromonas phenolica</name>
    <dbReference type="NCBI Taxonomy" id="161398"/>
    <lineage>
        <taxon>Bacteria</taxon>
        <taxon>Pseudomonadati</taxon>
        <taxon>Pseudomonadota</taxon>
        <taxon>Gammaproteobacteria</taxon>
        <taxon>Alteromonadales</taxon>
        <taxon>Pseudoalteromonadaceae</taxon>
        <taxon>Pseudoalteromonas</taxon>
    </lineage>
</organism>
<evidence type="ECO:0000256" key="10">
    <source>
        <dbReference type="ARBA" id="ARBA00022777"/>
    </source>
</evidence>
<dbReference type="InterPro" id="IPR013815">
    <property type="entry name" value="ATP_grasp_subdomain_1"/>
</dbReference>
<evidence type="ECO:0000256" key="8">
    <source>
        <dbReference type="ARBA" id="ARBA00022723"/>
    </source>
</evidence>
<dbReference type="EC" id="2.7.9.2" evidence="5"/>
<dbReference type="PANTHER" id="PTHR43030:SF1">
    <property type="entry name" value="PHOSPHOENOLPYRUVATE SYNTHASE"/>
    <property type="match status" value="1"/>
</dbReference>
<dbReference type="GO" id="GO:0008986">
    <property type="term" value="F:pyruvate, water dikinase activity"/>
    <property type="evidence" value="ECO:0007669"/>
    <property type="project" value="UniProtKB-EC"/>
</dbReference>
<proteinExistence type="inferred from homology"/>
<protein>
    <recommendedName>
        <fullName evidence="6">Phosphoenolpyruvate synthase</fullName>
        <ecNumber evidence="5">2.7.9.2</ecNumber>
    </recommendedName>
    <alternativeName>
        <fullName evidence="13">Pyruvate, water dikinase</fullName>
    </alternativeName>
</protein>
<evidence type="ECO:0000256" key="7">
    <source>
        <dbReference type="ARBA" id="ARBA00022679"/>
    </source>
</evidence>
<dbReference type="UniPathway" id="UPA00138"/>
<evidence type="ECO:0000256" key="4">
    <source>
        <dbReference type="ARBA" id="ARBA00007837"/>
    </source>
</evidence>
<dbReference type="InterPro" id="IPR002192">
    <property type="entry name" value="PPDK_AMP/ATP-bd"/>
</dbReference>
<evidence type="ECO:0000256" key="9">
    <source>
        <dbReference type="ARBA" id="ARBA00022741"/>
    </source>
</evidence>
<name>A0A4Q7IPJ1_9GAMM</name>
<comment type="cofactor">
    <cofactor evidence="1">
        <name>Mg(2+)</name>
        <dbReference type="ChEBI" id="CHEBI:18420"/>
    </cofactor>
</comment>
<dbReference type="GO" id="GO:0006094">
    <property type="term" value="P:gluconeogenesis"/>
    <property type="evidence" value="ECO:0007669"/>
    <property type="project" value="UniProtKB-UniPathway"/>
</dbReference>
<evidence type="ECO:0000313" key="17">
    <source>
        <dbReference type="EMBL" id="RZQ53811.1"/>
    </source>
</evidence>
<dbReference type="GO" id="GO:0005524">
    <property type="term" value="F:ATP binding"/>
    <property type="evidence" value="ECO:0007669"/>
    <property type="project" value="UniProtKB-KW"/>
</dbReference>
<dbReference type="PANTHER" id="PTHR43030">
    <property type="entry name" value="PHOSPHOENOLPYRUVATE SYNTHASE"/>
    <property type="match status" value="1"/>
</dbReference>
<evidence type="ECO:0000259" key="16">
    <source>
        <dbReference type="Pfam" id="PF01326"/>
    </source>
</evidence>
<dbReference type="Pfam" id="PF01326">
    <property type="entry name" value="PPDK_N"/>
    <property type="match status" value="1"/>
</dbReference>
<keyword evidence="10" id="KW-0418">Kinase</keyword>
<keyword evidence="8" id="KW-0479">Metal-binding</keyword>
<dbReference type="Gene3D" id="3.30.470.20">
    <property type="entry name" value="ATP-grasp fold, B domain"/>
    <property type="match status" value="1"/>
</dbReference>
<dbReference type="RefSeq" id="WP_130254890.1">
    <property type="nucleotide sequence ID" value="NZ_PPSX01000021.1"/>
</dbReference>
<dbReference type="Pfam" id="PF00391">
    <property type="entry name" value="PEP-utilizers"/>
    <property type="match status" value="1"/>
</dbReference>
<dbReference type="InterPro" id="IPR006319">
    <property type="entry name" value="PEP_synth"/>
</dbReference>
<dbReference type="SUPFAM" id="SSF52009">
    <property type="entry name" value="Phosphohistidine domain"/>
    <property type="match status" value="1"/>
</dbReference>
<accession>A0A4Q7IPJ1</accession>
<evidence type="ECO:0000256" key="12">
    <source>
        <dbReference type="ARBA" id="ARBA00022842"/>
    </source>
</evidence>
<evidence type="ECO:0000313" key="18">
    <source>
        <dbReference type="Proteomes" id="UP000291338"/>
    </source>
</evidence>
<evidence type="ECO:0000256" key="3">
    <source>
        <dbReference type="ARBA" id="ARBA00004742"/>
    </source>
</evidence>
<sequence>MNNIGGKANSMVELRNAGIKVPPYLAIGSDLQATFIRENNLLGVIESAINKGDNAYLAAIKSLQVRCVMPEEAKKLWQNIQSEFPQGGSAGIVRSSAACEDGAELSFAGMFESLPFNLKDSKTFFKALISVWLSPFKPHVISYLTLSKQNQLISSLTSSMGLLIQPMMNAMSAGVGFATNPLTGEAKLAVKAVRGNGEALNTFGICQSEYQERDSQLELVNLELQKVMLMRTNEAKLSSGHVMVDAGQSWVTTGYYQPHLHKVRVPKALYTEPCLSQSHRTQLYEQFHNMLEFYGDRSFEFEWLVDNNELFVVQARPITALQDGQSAQTQNGELIPIVHGDFSGEVVEWRAGLTREQVKNKIIVTYQMNYDLIAVLDDVAGIITQIGDSHAHAAIICRELGVSVYKYAQCNKLINGQTLSIKGGSWDVAA</sequence>
<evidence type="ECO:0000256" key="14">
    <source>
        <dbReference type="ARBA" id="ARBA00047700"/>
    </source>
</evidence>
<dbReference type="Proteomes" id="UP000291338">
    <property type="component" value="Unassembled WGS sequence"/>
</dbReference>
<dbReference type="Gene3D" id="3.30.1490.20">
    <property type="entry name" value="ATP-grasp fold, A domain"/>
    <property type="match status" value="1"/>
</dbReference>
<comment type="function">
    <text evidence="2">Catalyzes the phosphorylation of pyruvate to phosphoenolpyruvate.</text>
</comment>
<evidence type="ECO:0000256" key="5">
    <source>
        <dbReference type="ARBA" id="ARBA00011996"/>
    </source>
</evidence>
<dbReference type="EMBL" id="PPSX01000021">
    <property type="protein sequence ID" value="RZQ53811.1"/>
    <property type="molecule type" value="Genomic_DNA"/>
</dbReference>
<keyword evidence="7" id="KW-0808">Transferase</keyword>
<comment type="catalytic activity">
    <reaction evidence="14">
        <text>pyruvate + ATP + H2O = phosphoenolpyruvate + AMP + phosphate + 2 H(+)</text>
        <dbReference type="Rhea" id="RHEA:11364"/>
        <dbReference type="ChEBI" id="CHEBI:15361"/>
        <dbReference type="ChEBI" id="CHEBI:15377"/>
        <dbReference type="ChEBI" id="CHEBI:15378"/>
        <dbReference type="ChEBI" id="CHEBI:30616"/>
        <dbReference type="ChEBI" id="CHEBI:43474"/>
        <dbReference type="ChEBI" id="CHEBI:58702"/>
        <dbReference type="ChEBI" id="CHEBI:456215"/>
        <dbReference type="EC" id="2.7.9.2"/>
    </reaction>
</comment>
<evidence type="ECO:0000256" key="11">
    <source>
        <dbReference type="ARBA" id="ARBA00022840"/>
    </source>
</evidence>
<evidence type="ECO:0000256" key="6">
    <source>
        <dbReference type="ARBA" id="ARBA00021623"/>
    </source>
</evidence>
<dbReference type="InterPro" id="IPR036637">
    <property type="entry name" value="Phosphohistidine_dom_sf"/>
</dbReference>
<comment type="pathway">
    <text evidence="3">Carbohydrate biosynthesis; gluconeogenesis.</text>
</comment>